<dbReference type="RefSeq" id="WP_106093693.1">
    <property type="nucleotide sequence ID" value="NZ_PVNL01000135.1"/>
</dbReference>
<proteinExistence type="predicted"/>
<reference evidence="1 2" key="1">
    <citation type="submission" date="2018-03" db="EMBL/GenBank/DDBJ databases">
        <title>Draft Genome Sequences of the Obligatory Marine Myxobacteria Enhygromyxa salina SWB007.</title>
        <authorList>
            <person name="Poehlein A."/>
            <person name="Moghaddam J.A."/>
            <person name="Harms H."/>
            <person name="Alanjari M."/>
            <person name="Koenig G.M."/>
            <person name="Daniel R."/>
            <person name="Schaeberle T.F."/>
        </authorList>
    </citation>
    <scope>NUCLEOTIDE SEQUENCE [LARGE SCALE GENOMIC DNA]</scope>
    <source>
        <strain evidence="1 2">SWB007</strain>
    </source>
</reference>
<comment type="caution">
    <text evidence="1">The sequence shown here is derived from an EMBL/GenBank/DDBJ whole genome shotgun (WGS) entry which is preliminary data.</text>
</comment>
<dbReference type="OrthoDB" id="1159966at2"/>
<evidence type="ECO:0000313" key="1">
    <source>
        <dbReference type="EMBL" id="PRP96067.1"/>
    </source>
</evidence>
<sequence>MYFTATIGIDPAQLTTIQRVKPSKLFGKLFYYLTAGLSGDRKEVETFTAVSILQQLNMVLRSVKITNIVRLAIDGTDLYLDSAGRPDDLNAAMKAIEVPALVSKGPDLSTFERIQLVLEHQLPTLDLLITAEINRVHDDGEFPILVQVQGLMREFSSRADEPFEALRERMRGVFEDQARYDQLLDTHESAFSNFVDELATALAAQIQVDKVETTIDRQLIRPAAQVKTRDRMRGKLAHEREGLYYGYYGFDDHFFYAWLWCDLSYEHDIQIRDVSLVDELGCTVLDVGEEGFAARSCETLNSTAAFVAPEGSEDITLHRHHDYAEALGLDASTHHASSDHDSWLFDLSTHDHHDVGASSCGTSCASSCASSCGGCGGFD</sequence>
<name>A0A2S9XT72_9BACT</name>
<evidence type="ECO:0000313" key="2">
    <source>
        <dbReference type="Proteomes" id="UP000238823"/>
    </source>
</evidence>
<gene>
    <name evidence="1" type="ORF">ENSA7_68810</name>
</gene>
<dbReference type="AlphaFoldDB" id="A0A2S9XT72"/>
<protein>
    <submittedName>
        <fullName evidence="1">Uncharacterized protein</fullName>
    </submittedName>
</protein>
<accession>A0A2S9XT72</accession>
<organism evidence="1 2">
    <name type="scientific">Enhygromyxa salina</name>
    <dbReference type="NCBI Taxonomy" id="215803"/>
    <lineage>
        <taxon>Bacteria</taxon>
        <taxon>Pseudomonadati</taxon>
        <taxon>Myxococcota</taxon>
        <taxon>Polyangia</taxon>
        <taxon>Nannocystales</taxon>
        <taxon>Nannocystaceae</taxon>
        <taxon>Enhygromyxa</taxon>
    </lineage>
</organism>
<dbReference type="Proteomes" id="UP000238823">
    <property type="component" value="Unassembled WGS sequence"/>
</dbReference>
<dbReference type="EMBL" id="PVNL01000135">
    <property type="protein sequence ID" value="PRP96067.1"/>
    <property type="molecule type" value="Genomic_DNA"/>
</dbReference>